<evidence type="ECO:0000313" key="4">
    <source>
        <dbReference type="Proteomes" id="UP000003688"/>
    </source>
</evidence>
<feature type="transmembrane region" description="Helical" evidence="2">
    <location>
        <begin position="306"/>
        <end position="325"/>
    </location>
</feature>
<dbReference type="SUPFAM" id="SSF53955">
    <property type="entry name" value="Lysozyme-like"/>
    <property type="match status" value="1"/>
</dbReference>
<dbReference type="AlphaFoldDB" id="B9XDK8"/>
<dbReference type="Proteomes" id="UP000003688">
    <property type="component" value="Unassembled WGS sequence"/>
</dbReference>
<keyword evidence="2" id="KW-0812">Transmembrane</keyword>
<keyword evidence="2" id="KW-0472">Membrane</keyword>
<protein>
    <submittedName>
        <fullName evidence="3">Uncharacterized protein</fullName>
    </submittedName>
</protein>
<gene>
    <name evidence="3" type="ORF">Cflav_PD6429</name>
</gene>
<dbReference type="RefSeq" id="WP_007413906.1">
    <property type="nucleotide sequence ID" value="NZ_ABOX02000006.1"/>
</dbReference>
<evidence type="ECO:0000256" key="2">
    <source>
        <dbReference type="SAM" id="Phobius"/>
    </source>
</evidence>
<dbReference type="STRING" id="320771.Cflav_PD6429"/>
<reference evidence="3 4" key="1">
    <citation type="journal article" date="2011" name="J. Bacteriol.">
        <title>Genome sequence of 'Pedosphaera parvula' Ellin514, an aerobic Verrucomicrobial isolate from pasture soil.</title>
        <authorList>
            <person name="Kant R."/>
            <person name="van Passel M.W."/>
            <person name="Sangwan P."/>
            <person name="Palva A."/>
            <person name="Lucas S."/>
            <person name="Copeland A."/>
            <person name="Lapidus A."/>
            <person name="Glavina Del Rio T."/>
            <person name="Dalin E."/>
            <person name="Tice H."/>
            <person name="Bruce D."/>
            <person name="Goodwin L."/>
            <person name="Pitluck S."/>
            <person name="Chertkov O."/>
            <person name="Larimer F.W."/>
            <person name="Land M.L."/>
            <person name="Hauser L."/>
            <person name="Brettin T.S."/>
            <person name="Detter J.C."/>
            <person name="Han S."/>
            <person name="de Vos W.M."/>
            <person name="Janssen P.H."/>
            <person name="Smidt H."/>
        </authorList>
    </citation>
    <scope>NUCLEOTIDE SEQUENCE [LARGE SCALE GENOMIC DNA]</scope>
    <source>
        <strain evidence="3 4">Ellin514</strain>
    </source>
</reference>
<dbReference type="EMBL" id="ABOX02000006">
    <property type="protein sequence ID" value="EEF62154.1"/>
    <property type="molecule type" value="Genomic_DNA"/>
</dbReference>
<comment type="caution">
    <text evidence="3">The sequence shown here is derived from an EMBL/GenBank/DDBJ whole genome shotgun (WGS) entry which is preliminary data.</text>
</comment>
<dbReference type="InterPro" id="IPR023346">
    <property type="entry name" value="Lysozyme-like_dom_sf"/>
</dbReference>
<feature type="region of interest" description="Disordered" evidence="1">
    <location>
        <begin position="34"/>
        <end position="56"/>
    </location>
</feature>
<sequence precursor="true">MRLKPFPQIELRRSTSLALAMVCLTLPNLLRAEGDPSAAVSAPPPAGIPADSAPIRSPEDLAREKAIAEFTQRMKDANYPALFEKAASEFGVPTDVLAGIAFAETRWEHLQWPPGETVSPETGMPRPYGIMSLWDNEYFGHSLLDAAKLIGKDPQELKDDPYQNMRGAAALLKQLYSETPKPADAPGDEIESWRKAIVKYSGIPQPELSEQHGLEVYEYMNDGYHQYGIEWEKHPVKLEAMRAEVAKIKADAQALALAKEKEQEAKAAASNPSLKVANKSQSSALESKPAVAATEAVPASQLKQRWILVSVILGLLAVGAIYIFTRKPQSRPRK</sequence>
<keyword evidence="2" id="KW-1133">Transmembrane helix</keyword>
<evidence type="ECO:0000313" key="3">
    <source>
        <dbReference type="EMBL" id="EEF62154.1"/>
    </source>
</evidence>
<dbReference type="Gene3D" id="1.10.530.10">
    <property type="match status" value="1"/>
</dbReference>
<keyword evidence="4" id="KW-1185">Reference proteome</keyword>
<organism evidence="3 4">
    <name type="scientific">Pedosphaera parvula (strain Ellin514)</name>
    <dbReference type="NCBI Taxonomy" id="320771"/>
    <lineage>
        <taxon>Bacteria</taxon>
        <taxon>Pseudomonadati</taxon>
        <taxon>Verrucomicrobiota</taxon>
        <taxon>Pedosphaerae</taxon>
        <taxon>Pedosphaerales</taxon>
        <taxon>Pedosphaeraceae</taxon>
        <taxon>Pedosphaera</taxon>
    </lineage>
</organism>
<proteinExistence type="predicted"/>
<accession>B9XDK8</accession>
<name>B9XDK8_PEDPL</name>
<evidence type="ECO:0000256" key="1">
    <source>
        <dbReference type="SAM" id="MobiDB-lite"/>
    </source>
</evidence>